<dbReference type="Gene3D" id="3.30.565.10">
    <property type="entry name" value="Histidine kinase-like ATPase, C-terminal domain"/>
    <property type="match status" value="1"/>
</dbReference>
<keyword evidence="5" id="KW-0812">Transmembrane</keyword>
<protein>
    <submittedName>
        <fullName evidence="9">Multi-sensor signal transduction histidine kinase</fullName>
    </submittedName>
</protein>
<evidence type="ECO:0000256" key="5">
    <source>
        <dbReference type="SAM" id="Phobius"/>
    </source>
</evidence>
<gene>
    <name evidence="9" type="ORF">AWB70_05100</name>
</gene>
<dbReference type="InterPro" id="IPR003594">
    <property type="entry name" value="HATPase_dom"/>
</dbReference>
<evidence type="ECO:0000259" key="7">
    <source>
        <dbReference type="PROSITE" id="PS50112"/>
    </source>
</evidence>
<dbReference type="CDD" id="cd16917">
    <property type="entry name" value="HATPase_UhpB-NarQ-NarX-like"/>
    <property type="match status" value="1"/>
</dbReference>
<dbReference type="GO" id="GO:0000155">
    <property type="term" value="F:phosphorelay sensor kinase activity"/>
    <property type="evidence" value="ECO:0007669"/>
    <property type="project" value="InterPro"/>
</dbReference>
<keyword evidence="10" id="KW-1185">Reference proteome</keyword>
<evidence type="ECO:0000313" key="9">
    <source>
        <dbReference type="EMBL" id="SAL57748.1"/>
    </source>
</evidence>
<dbReference type="SUPFAM" id="SSF55785">
    <property type="entry name" value="PYP-like sensor domain (PAS domain)"/>
    <property type="match status" value="1"/>
</dbReference>
<proteinExistence type="predicted"/>
<dbReference type="NCBIfam" id="TIGR00229">
    <property type="entry name" value="sensory_box"/>
    <property type="match status" value="1"/>
</dbReference>
<dbReference type="InterPro" id="IPR005467">
    <property type="entry name" value="His_kinase_dom"/>
</dbReference>
<dbReference type="SMART" id="SM00387">
    <property type="entry name" value="HATPase_c"/>
    <property type="match status" value="1"/>
</dbReference>
<dbReference type="PANTHER" id="PTHR24421">
    <property type="entry name" value="NITRATE/NITRITE SENSOR PROTEIN NARX-RELATED"/>
    <property type="match status" value="1"/>
</dbReference>
<keyword evidence="2 9" id="KW-0418">Kinase</keyword>
<dbReference type="InterPro" id="IPR000014">
    <property type="entry name" value="PAS"/>
</dbReference>
<dbReference type="AlphaFoldDB" id="A0A158IMG4"/>
<feature type="domain" description="PAS" evidence="7">
    <location>
        <begin position="98"/>
        <end position="142"/>
    </location>
</feature>
<organism evidence="9 10">
    <name type="scientific">Caballeronia cordobensis</name>
    <name type="common">Burkholderia cordobensis</name>
    <dbReference type="NCBI Taxonomy" id="1353886"/>
    <lineage>
        <taxon>Bacteria</taxon>
        <taxon>Pseudomonadati</taxon>
        <taxon>Pseudomonadota</taxon>
        <taxon>Betaproteobacteria</taxon>
        <taxon>Burkholderiales</taxon>
        <taxon>Burkholderiaceae</taxon>
        <taxon>Caballeronia</taxon>
    </lineage>
</organism>
<keyword evidence="1" id="KW-0808">Transferase</keyword>
<evidence type="ECO:0000259" key="8">
    <source>
        <dbReference type="PROSITE" id="PS50113"/>
    </source>
</evidence>
<dbReference type="InterPro" id="IPR000700">
    <property type="entry name" value="PAS-assoc_C"/>
</dbReference>
<keyword evidence="5" id="KW-0472">Membrane</keyword>
<evidence type="ECO:0000256" key="1">
    <source>
        <dbReference type="ARBA" id="ARBA00022679"/>
    </source>
</evidence>
<evidence type="ECO:0000256" key="3">
    <source>
        <dbReference type="ARBA" id="ARBA00023012"/>
    </source>
</evidence>
<dbReference type="InterPro" id="IPR011712">
    <property type="entry name" value="Sig_transdc_His_kin_sub3_dim/P"/>
</dbReference>
<dbReference type="Gene3D" id="1.20.5.1930">
    <property type="match status" value="1"/>
</dbReference>
<accession>A0A158IMG4</accession>
<dbReference type="Pfam" id="PF02518">
    <property type="entry name" value="HATPase_c"/>
    <property type="match status" value="1"/>
</dbReference>
<evidence type="ECO:0000256" key="2">
    <source>
        <dbReference type="ARBA" id="ARBA00022777"/>
    </source>
</evidence>
<dbReference type="PROSITE" id="PS50109">
    <property type="entry name" value="HIS_KIN"/>
    <property type="match status" value="1"/>
</dbReference>
<dbReference type="SUPFAM" id="SSF55874">
    <property type="entry name" value="ATPase domain of HSP90 chaperone/DNA topoisomerase II/histidine kinase"/>
    <property type="match status" value="1"/>
</dbReference>
<dbReference type="PROSITE" id="PS50112">
    <property type="entry name" value="PAS"/>
    <property type="match status" value="1"/>
</dbReference>
<keyword evidence="4" id="KW-0175">Coiled coil</keyword>
<dbReference type="Proteomes" id="UP000054740">
    <property type="component" value="Unassembled WGS sequence"/>
</dbReference>
<feature type="transmembrane region" description="Helical" evidence="5">
    <location>
        <begin position="25"/>
        <end position="50"/>
    </location>
</feature>
<reference evidence="10" key="1">
    <citation type="submission" date="2016-01" db="EMBL/GenBank/DDBJ databases">
        <authorList>
            <person name="Peeters C."/>
        </authorList>
    </citation>
    <scope>NUCLEOTIDE SEQUENCE [LARGE SCALE GENOMIC DNA]</scope>
</reference>
<keyword evidence="3" id="KW-0902">Two-component regulatory system</keyword>
<evidence type="ECO:0000259" key="6">
    <source>
        <dbReference type="PROSITE" id="PS50109"/>
    </source>
</evidence>
<feature type="domain" description="Histidine kinase" evidence="6">
    <location>
        <begin position="252"/>
        <end position="447"/>
    </location>
</feature>
<feature type="transmembrane region" description="Helical" evidence="5">
    <location>
        <begin position="62"/>
        <end position="83"/>
    </location>
</feature>
<dbReference type="InterPro" id="IPR035965">
    <property type="entry name" value="PAS-like_dom_sf"/>
</dbReference>
<feature type="coiled-coil region" evidence="4">
    <location>
        <begin position="217"/>
        <end position="248"/>
    </location>
</feature>
<dbReference type="InterPro" id="IPR050482">
    <property type="entry name" value="Sensor_HK_TwoCompSys"/>
</dbReference>
<evidence type="ECO:0000313" key="10">
    <source>
        <dbReference type="Proteomes" id="UP000054740"/>
    </source>
</evidence>
<dbReference type="Pfam" id="PF07730">
    <property type="entry name" value="HisKA_3"/>
    <property type="match status" value="1"/>
</dbReference>
<name>A0A158IMG4_CABCO</name>
<dbReference type="InterPro" id="IPR036890">
    <property type="entry name" value="HATPase_C_sf"/>
</dbReference>
<feature type="domain" description="PAC" evidence="8">
    <location>
        <begin position="173"/>
        <end position="226"/>
    </location>
</feature>
<dbReference type="GO" id="GO:0046983">
    <property type="term" value="F:protein dimerization activity"/>
    <property type="evidence" value="ECO:0007669"/>
    <property type="project" value="InterPro"/>
</dbReference>
<sequence length="455" mass="49563">MSKIAGHNSAQANGSAVPQAPSYRVIAYGILAGAALFGVWWIGIQQLLLMCPIGTFAASARAWLLAGAAVSALLLASLIFVLGRQRAVQVGVDRTSMSHARLESIIRSTTDAIITIDSAQRILLFNPMAERVFQCAASDAIGGPLSRFIPERYRAGHEHQVRQFGKTGVSDRQMGPQRVLYGLRADGEEFPIEASISQVEDDDEKLFTVILRDVTERVKADAALRQSREELRALSANLQDVREQEKTRVARELHDDLGQTLSALKMNVFALHAQLGTHTLLNEDVGTQLQRMVGLIDRNIASLRRIAAHQRPVMLDDLGLQAAIDWLVDDFMQRHGIGIEHSIETGEIAFKADAATAIFRIIEEGLTNVVQHAHASHVDLSLRADSDNCVLRIGDDGIGASALPAANSKSFGLLGVRERVNALGGRVFIDSMPENGFVLTVVLPREAVRNKEAQP</sequence>
<keyword evidence="5" id="KW-1133">Transmembrane helix</keyword>
<dbReference type="EMBL" id="FCNY02000014">
    <property type="protein sequence ID" value="SAL57748.1"/>
    <property type="molecule type" value="Genomic_DNA"/>
</dbReference>
<dbReference type="GO" id="GO:0006355">
    <property type="term" value="P:regulation of DNA-templated transcription"/>
    <property type="evidence" value="ECO:0007669"/>
    <property type="project" value="InterPro"/>
</dbReference>
<dbReference type="CDD" id="cd00130">
    <property type="entry name" value="PAS"/>
    <property type="match status" value="1"/>
</dbReference>
<evidence type="ECO:0000256" key="4">
    <source>
        <dbReference type="SAM" id="Coils"/>
    </source>
</evidence>
<dbReference type="RefSeq" id="WP_235024345.1">
    <property type="nucleotide sequence ID" value="NZ_FCNY02000014.1"/>
</dbReference>
<dbReference type="PANTHER" id="PTHR24421:SF59">
    <property type="entry name" value="OXYGEN SENSOR HISTIDINE KINASE NREB"/>
    <property type="match status" value="1"/>
</dbReference>
<dbReference type="GO" id="GO:0016020">
    <property type="term" value="C:membrane"/>
    <property type="evidence" value="ECO:0007669"/>
    <property type="project" value="InterPro"/>
</dbReference>
<dbReference type="Gene3D" id="3.30.450.20">
    <property type="entry name" value="PAS domain"/>
    <property type="match status" value="1"/>
</dbReference>
<dbReference type="PROSITE" id="PS50113">
    <property type="entry name" value="PAC"/>
    <property type="match status" value="1"/>
</dbReference>
<dbReference type="Pfam" id="PF13426">
    <property type="entry name" value="PAS_9"/>
    <property type="match status" value="1"/>
</dbReference>
<dbReference type="SMART" id="SM00091">
    <property type="entry name" value="PAS"/>
    <property type="match status" value="1"/>
</dbReference>